<evidence type="ECO:0000313" key="4">
    <source>
        <dbReference type="EMBL" id="SIS35590.1"/>
    </source>
</evidence>
<comment type="similarity">
    <text evidence="1">Belongs to the protein kinase superfamily. ADCK protein kinase family.</text>
</comment>
<evidence type="ECO:0000256" key="1">
    <source>
        <dbReference type="ARBA" id="ARBA00009670"/>
    </source>
</evidence>
<sequence>MILGTVFGVNCTYYTYTMFDKQQRKLKRSARLISVLSKYGFKDMLARMNGGNKQEETSNPDEVISKDTVYERIRLALEELGPTFVKLGQTFSNREDLLPPELIQELQKLQDKVETVDMNVEEALENEFNISVKDHFLEIQKEPLATASIAQVYKAVLLDGSPVILKLRKPDVQSVIEDDLLLLKDIEKLISAYSEIGEKLNLKQAISTFERSLLEEVSLINEKNNIQQFRLNFKNNKETYVPKVYDEFSNNNILCMEFIDGIKVTDKSVLLANNIDPVKVSETGLRLFVSQILDYGFFHADPHAGNILVKKDGKIVFIDFGAVGKIQPNDKEILENLIVSFVAKNSHKIVRSLKKMAVSYEIPDERRFENDVEDILNFVHSSSLQEINVQVIINKMKDILKDNRLYMPDYFYLLFKGISLIEGVGRNINPDLDIVKSLHPYTRKILTKKISPKNLLKTGMDRMMNFTDNVDEIPKELRSVLQKLDENKFTVSSEIKNIEKTNQLIKSSVVNLILAMILGANIIATSIVFTSESGPRIGELSVVAVLGFVFSVILVLILLLRVSRK</sequence>
<dbReference type="EMBL" id="FTNZ01000004">
    <property type="protein sequence ID" value="SIS35590.1"/>
    <property type="molecule type" value="Genomic_DNA"/>
</dbReference>
<dbReference type="Gene3D" id="1.10.510.10">
    <property type="entry name" value="Transferase(Phosphotransferase) domain 1"/>
    <property type="match status" value="1"/>
</dbReference>
<accession>A0A1N7IEW9</accession>
<feature type="domain" description="ABC1 atypical kinase-like" evidence="3">
    <location>
        <begin position="108"/>
        <end position="352"/>
    </location>
</feature>
<dbReference type="AlphaFoldDB" id="A0A1N7IEW9"/>
<feature type="transmembrane region" description="Helical" evidence="2">
    <location>
        <begin position="541"/>
        <end position="560"/>
    </location>
</feature>
<protein>
    <submittedName>
        <fullName evidence="4">Ubiquinone biosynthesis protein</fullName>
    </submittedName>
</protein>
<dbReference type="PANTHER" id="PTHR10566">
    <property type="entry name" value="CHAPERONE-ACTIVITY OF BC1 COMPLEX CABC1 -RELATED"/>
    <property type="match status" value="1"/>
</dbReference>
<dbReference type="InterPro" id="IPR050154">
    <property type="entry name" value="UbiB_kinase"/>
</dbReference>
<proteinExistence type="inferred from homology"/>
<evidence type="ECO:0000313" key="5">
    <source>
        <dbReference type="Proteomes" id="UP000186106"/>
    </source>
</evidence>
<dbReference type="STRING" id="112234.SAMN05421768_104419"/>
<keyword evidence="2" id="KW-0812">Transmembrane</keyword>
<name>A0A1N7IEW9_9FLAO</name>
<dbReference type="InterPro" id="IPR004147">
    <property type="entry name" value="ABC1_dom"/>
</dbReference>
<dbReference type="InterPro" id="IPR011009">
    <property type="entry name" value="Kinase-like_dom_sf"/>
</dbReference>
<organism evidence="4 5">
    <name type="scientific">Chryseobacterium joostei</name>
    <dbReference type="NCBI Taxonomy" id="112234"/>
    <lineage>
        <taxon>Bacteria</taxon>
        <taxon>Pseudomonadati</taxon>
        <taxon>Bacteroidota</taxon>
        <taxon>Flavobacteriia</taxon>
        <taxon>Flavobacteriales</taxon>
        <taxon>Weeksellaceae</taxon>
        <taxon>Chryseobacterium group</taxon>
        <taxon>Chryseobacterium</taxon>
    </lineage>
</organism>
<dbReference type="SUPFAM" id="SSF56112">
    <property type="entry name" value="Protein kinase-like (PK-like)"/>
    <property type="match status" value="1"/>
</dbReference>
<dbReference type="RefSeq" id="WP_228435040.1">
    <property type="nucleotide sequence ID" value="NZ_CAMIMN010000297.1"/>
</dbReference>
<evidence type="ECO:0000259" key="3">
    <source>
        <dbReference type="Pfam" id="PF03109"/>
    </source>
</evidence>
<dbReference type="Proteomes" id="UP000186106">
    <property type="component" value="Unassembled WGS sequence"/>
</dbReference>
<evidence type="ECO:0000256" key="2">
    <source>
        <dbReference type="SAM" id="Phobius"/>
    </source>
</evidence>
<keyword evidence="2" id="KW-1133">Transmembrane helix</keyword>
<gene>
    <name evidence="4" type="ORF">SAMN05421768_104419</name>
</gene>
<keyword evidence="4" id="KW-0830">Ubiquinone</keyword>
<keyword evidence="2" id="KW-0472">Membrane</keyword>
<reference evidence="4 5" key="1">
    <citation type="submission" date="2017-01" db="EMBL/GenBank/DDBJ databases">
        <authorList>
            <person name="Mah S.A."/>
            <person name="Swanson W.J."/>
            <person name="Moy G.W."/>
            <person name="Vacquier V.D."/>
        </authorList>
    </citation>
    <scope>NUCLEOTIDE SEQUENCE [LARGE SCALE GENOMIC DNA]</scope>
    <source>
        <strain evidence="4 5">DSM 16927</strain>
    </source>
</reference>
<dbReference type="Pfam" id="PF03109">
    <property type="entry name" value="ABC1"/>
    <property type="match status" value="1"/>
</dbReference>
<dbReference type="CDD" id="cd05121">
    <property type="entry name" value="ABC1_ADCK3-like"/>
    <property type="match status" value="1"/>
</dbReference>
<feature type="transmembrane region" description="Helical" evidence="2">
    <location>
        <begin position="509"/>
        <end position="529"/>
    </location>
</feature>
<dbReference type="PANTHER" id="PTHR10566:SF113">
    <property type="entry name" value="PROTEIN ACTIVITY OF BC1 COMPLEX KINASE 7, CHLOROPLASTIC"/>
    <property type="match status" value="1"/>
</dbReference>